<proteinExistence type="predicted"/>
<evidence type="ECO:0000313" key="3">
    <source>
        <dbReference type="Proteomes" id="UP001164286"/>
    </source>
</evidence>
<dbReference type="EMBL" id="JAKWFO010000008">
    <property type="protein sequence ID" value="KAI9634054.1"/>
    <property type="molecule type" value="Genomic_DNA"/>
</dbReference>
<feature type="compositionally biased region" description="Polar residues" evidence="1">
    <location>
        <begin position="436"/>
        <end position="456"/>
    </location>
</feature>
<comment type="caution">
    <text evidence="2">The sequence shown here is derived from an EMBL/GenBank/DDBJ whole genome shotgun (WGS) entry which is preliminary data.</text>
</comment>
<dbReference type="Proteomes" id="UP001164286">
    <property type="component" value="Unassembled WGS sequence"/>
</dbReference>
<feature type="compositionally biased region" description="Basic residues" evidence="1">
    <location>
        <begin position="551"/>
        <end position="560"/>
    </location>
</feature>
<protein>
    <submittedName>
        <fullName evidence="2">Uncharacterized protein</fullName>
    </submittedName>
</protein>
<dbReference type="RefSeq" id="XP_052943831.1">
    <property type="nucleotide sequence ID" value="XM_053090247.1"/>
</dbReference>
<feature type="compositionally biased region" description="Polar residues" evidence="1">
    <location>
        <begin position="86"/>
        <end position="95"/>
    </location>
</feature>
<gene>
    <name evidence="2" type="ORF">MKK02DRAFT_38725</name>
</gene>
<dbReference type="AlphaFoldDB" id="A0AA38H769"/>
<dbReference type="GeneID" id="77729452"/>
<feature type="region of interest" description="Disordered" evidence="1">
    <location>
        <begin position="120"/>
        <end position="175"/>
    </location>
</feature>
<feature type="region of interest" description="Disordered" evidence="1">
    <location>
        <begin position="543"/>
        <end position="616"/>
    </location>
</feature>
<reference evidence="2" key="1">
    <citation type="journal article" date="2022" name="G3 (Bethesda)">
        <title>High quality genome of the basidiomycete yeast Dioszegia hungarica PDD-24b-2 isolated from cloud water.</title>
        <authorList>
            <person name="Jarrige D."/>
            <person name="Haridas S."/>
            <person name="Bleykasten-Grosshans C."/>
            <person name="Joly M."/>
            <person name="Nadalig T."/>
            <person name="Sancelme M."/>
            <person name="Vuilleumier S."/>
            <person name="Grigoriev I.V."/>
            <person name="Amato P."/>
            <person name="Bringel F."/>
        </authorList>
    </citation>
    <scope>NUCLEOTIDE SEQUENCE</scope>
    <source>
        <strain evidence="2">PDD-24b-2</strain>
    </source>
</reference>
<evidence type="ECO:0000256" key="1">
    <source>
        <dbReference type="SAM" id="MobiDB-lite"/>
    </source>
</evidence>
<keyword evidence="3" id="KW-1185">Reference proteome</keyword>
<feature type="region of interest" description="Disordered" evidence="1">
    <location>
        <begin position="436"/>
        <end position="464"/>
    </location>
</feature>
<name>A0AA38H769_9TREE</name>
<sequence>MSSIFNALFRSVAATAPPAPASAVDNGKKKVSKPTTQPSSPVAPAADEPRKRIAPEPTPASPVTSMHDAYGSSSPFNPGDGDHSYDITTSSTSEPTDILLPRGVPFVHRRRLLLQQALEAEGSPIKASSAHSQSTASRGKAITIRDPRDPTTPPAPKVASKPVQLTEWRKEQLRRQNPPRLIEPIVIRSVPTLHGQANLPYARNPSGVDSHIPDEAMFNPATFNLHENGAKTSSDTADLLVPHPSTNQNYTERQPPPAVYHGMGRPPSRLPYQQHIDMTHLPSSAAGIEAYKRPETVQPPIIYSSKPMKPDSKRTPSEVLRAQMSSMQINRPLESIVETAAHAVPRPMFEMARKRSLSMTAPSIDAAQRTSSDTRTYVAPRNASGEGIQRVEVAIPIPVPPKSAGVPPTEEEVRAAKAILANSKADASVNWRMKTPANQATPRAPPSSENRYTPSSDRSDDAPHMTIDNLFEKFAPSSGLSPLTIKVNTPPHADPAVKEISQCPFTSSKFDLLRPATPDAGVTPSKADTSSEAIVEDLINLASEPDENAVPKRHVRKSSAKSKGTPGAGKLLKRNSGKGDKEDIPLVSVAGTKAKAPLGSAKTVAGAGKGKAPRPA</sequence>
<feature type="region of interest" description="Disordered" evidence="1">
    <location>
        <begin position="15"/>
        <end position="101"/>
    </location>
</feature>
<evidence type="ECO:0000313" key="2">
    <source>
        <dbReference type="EMBL" id="KAI9634054.1"/>
    </source>
</evidence>
<accession>A0AA38H769</accession>
<organism evidence="2 3">
    <name type="scientific">Dioszegia hungarica</name>
    <dbReference type="NCBI Taxonomy" id="4972"/>
    <lineage>
        <taxon>Eukaryota</taxon>
        <taxon>Fungi</taxon>
        <taxon>Dikarya</taxon>
        <taxon>Basidiomycota</taxon>
        <taxon>Agaricomycotina</taxon>
        <taxon>Tremellomycetes</taxon>
        <taxon>Tremellales</taxon>
        <taxon>Bulleribasidiaceae</taxon>
        <taxon>Dioszegia</taxon>
    </lineage>
</organism>